<proteinExistence type="predicted"/>
<evidence type="ECO:0000259" key="4">
    <source>
        <dbReference type="PROSITE" id="PS51387"/>
    </source>
</evidence>
<protein>
    <submittedName>
        <fullName evidence="5">Xanthine dehydrogenase family protein subunit M</fullName>
    </submittedName>
</protein>
<name>A0AAU7XAK3_9HYPH</name>
<evidence type="ECO:0000313" key="5">
    <source>
        <dbReference type="EMBL" id="XBY44011.1"/>
    </source>
</evidence>
<evidence type="ECO:0000256" key="2">
    <source>
        <dbReference type="ARBA" id="ARBA00022827"/>
    </source>
</evidence>
<dbReference type="GO" id="GO:0016491">
    <property type="term" value="F:oxidoreductase activity"/>
    <property type="evidence" value="ECO:0007669"/>
    <property type="project" value="UniProtKB-KW"/>
</dbReference>
<dbReference type="SUPFAM" id="SSF56176">
    <property type="entry name" value="FAD-binding/transporter-associated domain-like"/>
    <property type="match status" value="1"/>
</dbReference>
<evidence type="ECO:0000256" key="3">
    <source>
        <dbReference type="ARBA" id="ARBA00023002"/>
    </source>
</evidence>
<dbReference type="AlphaFoldDB" id="A0AAU7XAK3"/>
<dbReference type="InterPro" id="IPR036683">
    <property type="entry name" value="CO_DH_flav_C_dom_sf"/>
</dbReference>
<keyword evidence="2" id="KW-0274">FAD</keyword>
<dbReference type="PANTHER" id="PTHR42659:SF2">
    <property type="entry name" value="XANTHINE DEHYDROGENASE SUBUNIT C-RELATED"/>
    <property type="match status" value="1"/>
</dbReference>
<dbReference type="KEGG" id="mflg:ABS361_18445"/>
<dbReference type="Gene3D" id="3.30.43.10">
    <property type="entry name" value="Uridine Diphospho-n-acetylenolpyruvylglucosamine Reductase, domain 2"/>
    <property type="match status" value="1"/>
</dbReference>
<feature type="domain" description="FAD-binding PCMH-type" evidence="4">
    <location>
        <begin position="1"/>
        <end position="167"/>
    </location>
</feature>
<dbReference type="PROSITE" id="PS51387">
    <property type="entry name" value="FAD_PCMH"/>
    <property type="match status" value="1"/>
</dbReference>
<dbReference type="InterPro" id="IPR016167">
    <property type="entry name" value="FAD-bd_PCMH_sub1"/>
</dbReference>
<dbReference type="Gene3D" id="3.30.465.10">
    <property type="match status" value="1"/>
</dbReference>
<dbReference type="RefSeq" id="WP_407049107.1">
    <property type="nucleotide sequence ID" value="NZ_CP158568.1"/>
</dbReference>
<dbReference type="InterPro" id="IPR005107">
    <property type="entry name" value="CO_DH_flav_C"/>
</dbReference>
<dbReference type="InterPro" id="IPR016166">
    <property type="entry name" value="FAD-bd_PCMH"/>
</dbReference>
<dbReference type="SUPFAM" id="SSF55447">
    <property type="entry name" value="CO dehydrogenase flavoprotein C-terminal domain-like"/>
    <property type="match status" value="1"/>
</dbReference>
<dbReference type="EMBL" id="CP158568">
    <property type="protein sequence ID" value="XBY44011.1"/>
    <property type="molecule type" value="Genomic_DNA"/>
</dbReference>
<dbReference type="PANTHER" id="PTHR42659">
    <property type="entry name" value="XANTHINE DEHYDROGENASE SUBUNIT C-RELATED"/>
    <property type="match status" value="1"/>
</dbReference>
<dbReference type="GO" id="GO:0071949">
    <property type="term" value="F:FAD binding"/>
    <property type="evidence" value="ECO:0007669"/>
    <property type="project" value="InterPro"/>
</dbReference>
<gene>
    <name evidence="5" type="ORF">ABS361_18445</name>
</gene>
<sequence length="262" mass="26761">MKPFQYFRPASAPEATGLASEDVRYLAGGMTLLPTMKQNLAAPTGLVDLAAAGLSGVRAIDGGLEIGAMTTHATVATSALVREVLPALAKLAGGIGDPAVRNRGTIGGSVANDDPSADYPAGVLGLGATIVTDRRTIAADDFFLGMFTTALEPGELITAFRFPLPVAAAYAKFRSPASRYALAGVFVAKFADGVRVAVTGAAPSVFRVPAMEAALAADFSPEAIAAIAIDPAEMLSDMHAEAAYRAHLVGVMARRAVAEATA</sequence>
<dbReference type="InterPro" id="IPR002346">
    <property type="entry name" value="Mopterin_DH_FAD-bd"/>
</dbReference>
<keyword evidence="3" id="KW-0560">Oxidoreductase</keyword>
<accession>A0AAU7XAK3</accession>
<dbReference type="SMART" id="SM01092">
    <property type="entry name" value="CO_deh_flav_C"/>
    <property type="match status" value="1"/>
</dbReference>
<reference evidence="5" key="1">
    <citation type="submission" date="2024-06" db="EMBL/GenBank/DDBJ databases">
        <title>Methylostella associata gen. nov., sp. nov., a novel Ancalomicrobiaceae-affiliated facultatively methylotrophic bacteria that feed on methanotrophs of the genus Methylococcus.</title>
        <authorList>
            <person name="Saltykova V."/>
            <person name="Danilova O.V."/>
            <person name="Oshkin I.Y."/>
            <person name="Belova S.E."/>
            <person name="Pimenov N.V."/>
            <person name="Dedysh S.N."/>
        </authorList>
    </citation>
    <scope>NUCLEOTIDE SEQUENCE</scope>
    <source>
        <strain evidence="5">S20</strain>
    </source>
</reference>
<dbReference type="Pfam" id="PF03450">
    <property type="entry name" value="CO_deh_flav_C"/>
    <property type="match status" value="1"/>
</dbReference>
<dbReference type="InterPro" id="IPR036318">
    <property type="entry name" value="FAD-bd_PCMH-like_sf"/>
</dbReference>
<dbReference type="InterPro" id="IPR051312">
    <property type="entry name" value="Diverse_Substr_Oxidored"/>
</dbReference>
<dbReference type="FunFam" id="3.30.465.10:FF:000017">
    <property type="entry name" value="Xanthine dehydrogenase, FAD binding subunit"/>
    <property type="match status" value="1"/>
</dbReference>
<dbReference type="Gene3D" id="3.30.390.50">
    <property type="entry name" value="CO dehydrogenase flavoprotein, C-terminal domain"/>
    <property type="match status" value="1"/>
</dbReference>
<keyword evidence="1" id="KW-0285">Flavoprotein</keyword>
<dbReference type="Pfam" id="PF00941">
    <property type="entry name" value="FAD_binding_5"/>
    <property type="match status" value="1"/>
</dbReference>
<dbReference type="InterPro" id="IPR016169">
    <property type="entry name" value="FAD-bd_PCMH_sub2"/>
</dbReference>
<organism evidence="5">
    <name type="scientific">Methyloraptor flagellatus</name>
    <dbReference type="NCBI Taxonomy" id="3162530"/>
    <lineage>
        <taxon>Bacteria</taxon>
        <taxon>Pseudomonadati</taxon>
        <taxon>Pseudomonadota</taxon>
        <taxon>Alphaproteobacteria</taxon>
        <taxon>Hyphomicrobiales</taxon>
        <taxon>Ancalomicrobiaceae</taxon>
        <taxon>Methyloraptor</taxon>
    </lineage>
</organism>
<evidence type="ECO:0000256" key="1">
    <source>
        <dbReference type="ARBA" id="ARBA00022630"/>
    </source>
</evidence>